<dbReference type="Proteomes" id="UP001620645">
    <property type="component" value="Unassembled WGS sequence"/>
</dbReference>
<dbReference type="EMBL" id="JBICCN010000051">
    <property type="protein sequence ID" value="KAL3098146.1"/>
    <property type="molecule type" value="Genomic_DNA"/>
</dbReference>
<proteinExistence type="predicted"/>
<sequence>MINKNSIPFIDGGAVDGLTMMRGGKTLIKVSPPPTPPLAATQSSDHNGTKITFTPPEKFAEAHISSKQQFGKQAADA</sequence>
<comment type="caution">
    <text evidence="2">The sequence shown here is derived from an EMBL/GenBank/DDBJ whole genome shotgun (WGS) entry which is preliminary data.</text>
</comment>
<dbReference type="AlphaFoldDB" id="A0ABD2K5H6"/>
<evidence type="ECO:0000313" key="3">
    <source>
        <dbReference type="Proteomes" id="UP001620645"/>
    </source>
</evidence>
<keyword evidence="3" id="KW-1185">Reference proteome</keyword>
<feature type="region of interest" description="Disordered" evidence="1">
    <location>
        <begin position="26"/>
        <end position="53"/>
    </location>
</feature>
<evidence type="ECO:0000256" key="1">
    <source>
        <dbReference type="SAM" id="MobiDB-lite"/>
    </source>
</evidence>
<gene>
    <name evidence="2" type="ORF">niasHS_001982</name>
</gene>
<protein>
    <submittedName>
        <fullName evidence="2">Uncharacterized protein</fullName>
    </submittedName>
</protein>
<reference evidence="2 3" key="1">
    <citation type="submission" date="2024-10" db="EMBL/GenBank/DDBJ databases">
        <authorList>
            <person name="Kim D."/>
        </authorList>
    </citation>
    <scope>NUCLEOTIDE SEQUENCE [LARGE SCALE GENOMIC DNA]</scope>
    <source>
        <strain evidence="2">Taebaek</strain>
    </source>
</reference>
<evidence type="ECO:0000313" key="2">
    <source>
        <dbReference type="EMBL" id="KAL3098146.1"/>
    </source>
</evidence>
<accession>A0ABD2K5H6</accession>
<organism evidence="2 3">
    <name type="scientific">Heterodera schachtii</name>
    <name type="common">Sugarbeet cyst nematode worm</name>
    <name type="synonym">Tylenchus schachtii</name>
    <dbReference type="NCBI Taxonomy" id="97005"/>
    <lineage>
        <taxon>Eukaryota</taxon>
        <taxon>Metazoa</taxon>
        <taxon>Ecdysozoa</taxon>
        <taxon>Nematoda</taxon>
        <taxon>Chromadorea</taxon>
        <taxon>Rhabditida</taxon>
        <taxon>Tylenchina</taxon>
        <taxon>Tylenchomorpha</taxon>
        <taxon>Tylenchoidea</taxon>
        <taxon>Heteroderidae</taxon>
        <taxon>Heteroderinae</taxon>
        <taxon>Heterodera</taxon>
    </lineage>
</organism>
<name>A0ABD2K5H6_HETSC</name>
<feature type="compositionally biased region" description="Polar residues" evidence="1">
    <location>
        <begin position="40"/>
        <end position="52"/>
    </location>
</feature>